<proteinExistence type="predicted"/>
<name>A0A286E0B7_9ACTN</name>
<keyword evidence="2" id="KW-1185">Reference proteome</keyword>
<sequence length="171" mass="18421">MNAMNDVLSRESSVPSPPPAALRAFVDRVALWHIGFVWSDELVAAACDALVAGLDSPALCRLAGLSRREVDYEAPLLVPEVLDELGWRAPESDPRTHAAALRALAALTVRGELSPGRFVAESEWLVIEEPEADRRLAELNGAYGWAEWNDVPAVADLDAGALAEARRLSGL</sequence>
<protein>
    <submittedName>
        <fullName evidence="1">Uncharacterized protein</fullName>
    </submittedName>
</protein>
<reference evidence="1 2" key="1">
    <citation type="submission" date="2017-09" db="EMBL/GenBank/DDBJ databases">
        <authorList>
            <person name="Ehlers B."/>
            <person name="Leendertz F.H."/>
        </authorList>
    </citation>
    <scope>NUCLEOTIDE SEQUENCE [LARGE SCALE GENOMIC DNA]</scope>
    <source>
        <strain evidence="1 2">CGMCC 4.7095</strain>
    </source>
</reference>
<organism evidence="1 2">
    <name type="scientific">Streptomyces zhaozhouensis</name>
    <dbReference type="NCBI Taxonomy" id="1300267"/>
    <lineage>
        <taxon>Bacteria</taxon>
        <taxon>Bacillati</taxon>
        <taxon>Actinomycetota</taxon>
        <taxon>Actinomycetes</taxon>
        <taxon>Kitasatosporales</taxon>
        <taxon>Streptomycetaceae</taxon>
        <taxon>Streptomyces</taxon>
    </lineage>
</organism>
<dbReference type="EMBL" id="OCNE01000016">
    <property type="protein sequence ID" value="SOD64333.1"/>
    <property type="molecule type" value="Genomic_DNA"/>
</dbReference>
<evidence type="ECO:0000313" key="1">
    <source>
        <dbReference type="EMBL" id="SOD64333.1"/>
    </source>
</evidence>
<evidence type="ECO:0000313" key="2">
    <source>
        <dbReference type="Proteomes" id="UP000219072"/>
    </source>
</evidence>
<gene>
    <name evidence="1" type="ORF">SAMN06297387_11657</name>
</gene>
<dbReference type="AlphaFoldDB" id="A0A286E0B7"/>
<accession>A0A286E0B7</accession>
<dbReference type="Proteomes" id="UP000219072">
    <property type="component" value="Unassembled WGS sequence"/>
</dbReference>